<dbReference type="InterPro" id="IPR010580">
    <property type="entry name" value="ER_stress-assoc"/>
</dbReference>
<evidence type="ECO:0000256" key="2">
    <source>
        <dbReference type="ARBA" id="ARBA00005500"/>
    </source>
</evidence>
<reference evidence="8" key="1">
    <citation type="submission" date="2020-09" db="EMBL/GenBank/DDBJ databases">
        <title>Genome-Enabled Discovery of Anthraquinone Biosynthesis in Senna tora.</title>
        <authorList>
            <person name="Kang S.-H."/>
            <person name="Pandey R.P."/>
            <person name="Lee C.-M."/>
            <person name="Sim J.-S."/>
            <person name="Jeong J.-T."/>
            <person name="Choi B.-S."/>
            <person name="Jung M."/>
            <person name="Ginzburg D."/>
            <person name="Zhao K."/>
            <person name="Won S.Y."/>
            <person name="Oh T.-J."/>
            <person name="Yu Y."/>
            <person name="Kim N.-H."/>
            <person name="Lee O.R."/>
            <person name="Lee T.-H."/>
            <person name="Bashyal P."/>
            <person name="Kim T.-S."/>
            <person name="Lee W.-H."/>
            <person name="Kawkins C."/>
            <person name="Kim C.-K."/>
            <person name="Kim J.S."/>
            <person name="Ahn B.O."/>
            <person name="Rhee S.Y."/>
            <person name="Sohng J.K."/>
        </authorList>
    </citation>
    <scope>NUCLEOTIDE SEQUENCE</scope>
    <source>
        <tissue evidence="8">Leaf</tissue>
    </source>
</reference>
<dbReference type="AlphaFoldDB" id="A0A834W4F0"/>
<proteinExistence type="inferred from homology"/>
<dbReference type="PANTHER" id="PTHR15601">
    <property type="entry name" value="STRESS ASSOCIATED ENDOPLASMIC RETICULUM PROTEIN SERP1/RAMP4"/>
    <property type="match status" value="1"/>
</dbReference>
<feature type="transmembrane region" description="Helical" evidence="7">
    <location>
        <begin position="195"/>
        <end position="216"/>
    </location>
</feature>
<evidence type="ECO:0000256" key="7">
    <source>
        <dbReference type="SAM" id="Phobius"/>
    </source>
</evidence>
<evidence type="ECO:0000256" key="6">
    <source>
        <dbReference type="ARBA" id="ARBA00023136"/>
    </source>
</evidence>
<keyword evidence="9" id="KW-1185">Reference proteome</keyword>
<keyword evidence="5 7" id="KW-1133">Transmembrane helix</keyword>
<organism evidence="8 9">
    <name type="scientific">Senna tora</name>
    <dbReference type="NCBI Taxonomy" id="362788"/>
    <lineage>
        <taxon>Eukaryota</taxon>
        <taxon>Viridiplantae</taxon>
        <taxon>Streptophyta</taxon>
        <taxon>Embryophyta</taxon>
        <taxon>Tracheophyta</taxon>
        <taxon>Spermatophyta</taxon>
        <taxon>Magnoliopsida</taxon>
        <taxon>eudicotyledons</taxon>
        <taxon>Gunneridae</taxon>
        <taxon>Pentapetalae</taxon>
        <taxon>rosids</taxon>
        <taxon>fabids</taxon>
        <taxon>Fabales</taxon>
        <taxon>Fabaceae</taxon>
        <taxon>Caesalpinioideae</taxon>
        <taxon>Cassia clade</taxon>
        <taxon>Senna</taxon>
    </lineage>
</organism>
<evidence type="ECO:0000256" key="1">
    <source>
        <dbReference type="ARBA" id="ARBA00004389"/>
    </source>
</evidence>
<gene>
    <name evidence="8" type="ORF">G2W53_042965</name>
</gene>
<keyword evidence="6 7" id="KW-0472">Membrane</keyword>
<evidence type="ECO:0000256" key="3">
    <source>
        <dbReference type="ARBA" id="ARBA00022692"/>
    </source>
</evidence>
<dbReference type="OrthoDB" id="16679at2759"/>
<comment type="similarity">
    <text evidence="2">Belongs to the RAMP4 family.</text>
</comment>
<sequence length="225" mass="25483">MENTTRRVNKLDQLKRVGRSTSSKSVRHTIGLTKHMSNLDLPASSEKMMDIRDNTSMRVKLLRLTKNQLHHREGIRFKHHLLSTNHTSKLQPRLHTPELGTKHITDSQDPIFLVKPATKQPSWSRTTPPHAAFFNLRSQVPSMLTLIQSTLDLVHLINRVTTSRRLADRKVARFQKNIAKKGSENSSKKGYNYPVGPIVLGFFIFVIIGSSLFQIIRTATSGGMA</sequence>
<evidence type="ECO:0000256" key="4">
    <source>
        <dbReference type="ARBA" id="ARBA00022824"/>
    </source>
</evidence>
<dbReference type="EMBL" id="JAAIUW010000013">
    <property type="protein sequence ID" value="KAF7803854.1"/>
    <property type="molecule type" value="Genomic_DNA"/>
</dbReference>
<dbReference type="PANTHER" id="PTHR15601:SF0">
    <property type="entry name" value="GEO09675P1"/>
    <property type="match status" value="1"/>
</dbReference>
<dbReference type="GO" id="GO:0030968">
    <property type="term" value="P:endoplasmic reticulum unfolded protein response"/>
    <property type="evidence" value="ECO:0007669"/>
    <property type="project" value="TreeGrafter"/>
</dbReference>
<name>A0A834W4F0_9FABA</name>
<keyword evidence="4" id="KW-0256">Endoplasmic reticulum</keyword>
<comment type="caution">
    <text evidence="8">The sequence shown here is derived from an EMBL/GenBank/DDBJ whole genome shotgun (WGS) entry which is preliminary data.</text>
</comment>
<keyword evidence="3 7" id="KW-0812">Transmembrane</keyword>
<dbReference type="Proteomes" id="UP000634136">
    <property type="component" value="Unassembled WGS sequence"/>
</dbReference>
<evidence type="ECO:0000313" key="9">
    <source>
        <dbReference type="Proteomes" id="UP000634136"/>
    </source>
</evidence>
<dbReference type="Pfam" id="PF06624">
    <property type="entry name" value="RAMP4"/>
    <property type="match status" value="1"/>
</dbReference>
<protein>
    <submittedName>
        <fullName evidence="8">Stress-associated endoplasmic reticulum protein 2-like</fullName>
    </submittedName>
</protein>
<comment type="subcellular location">
    <subcellularLocation>
        <location evidence="1">Endoplasmic reticulum membrane</location>
        <topology evidence="1">Single-pass membrane protein</topology>
    </subcellularLocation>
</comment>
<evidence type="ECO:0000313" key="8">
    <source>
        <dbReference type="EMBL" id="KAF7803854.1"/>
    </source>
</evidence>
<evidence type="ECO:0000256" key="5">
    <source>
        <dbReference type="ARBA" id="ARBA00022989"/>
    </source>
</evidence>
<accession>A0A834W4F0</accession>
<dbReference type="GO" id="GO:0005789">
    <property type="term" value="C:endoplasmic reticulum membrane"/>
    <property type="evidence" value="ECO:0007669"/>
    <property type="project" value="UniProtKB-SubCell"/>
</dbReference>